<dbReference type="PANTHER" id="PTHR42998:SF1">
    <property type="entry name" value="TYPE I RESTRICTION ENZYME HINDI METHYLASE SUBUNIT"/>
    <property type="match status" value="1"/>
</dbReference>
<dbReference type="PRINTS" id="PR00507">
    <property type="entry name" value="N12N6MTFRASE"/>
</dbReference>
<dbReference type="Gene3D" id="1.10.10.10">
    <property type="entry name" value="Winged helix-like DNA-binding domain superfamily/Winged helix DNA-binding domain"/>
    <property type="match status" value="1"/>
</dbReference>
<proteinExistence type="predicted"/>
<dbReference type="EMBL" id="PVSR01000001">
    <property type="protein sequence ID" value="PRW65224.1"/>
    <property type="molecule type" value="Genomic_DNA"/>
</dbReference>
<dbReference type="RefSeq" id="WP_106112091.1">
    <property type="nucleotide sequence ID" value="NZ_PVSR01000001.1"/>
</dbReference>
<reference evidence="3 4" key="1">
    <citation type="submission" date="2018-03" db="EMBL/GenBank/DDBJ databases">
        <title>Actinopolyspora mortivallis from Sahara, screening for active biomolecules.</title>
        <authorList>
            <person name="Selama O."/>
            <person name="Wellington E.M.H."/>
            <person name="Hacene H."/>
        </authorList>
    </citation>
    <scope>NUCLEOTIDE SEQUENCE [LARGE SCALE GENOMIC DNA]</scope>
    <source>
        <strain evidence="3 4">M5A</strain>
    </source>
</reference>
<accession>A0A2T0H1G8</accession>
<protein>
    <recommendedName>
        <fullName evidence="2">DNA methylase adenine-specific domain-containing protein</fullName>
    </recommendedName>
</protein>
<evidence type="ECO:0000313" key="4">
    <source>
        <dbReference type="Proteomes" id="UP000239352"/>
    </source>
</evidence>
<feature type="domain" description="DNA methylase adenine-specific" evidence="2">
    <location>
        <begin position="175"/>
        <end position="392"/>
    </location>
</feature>
<dbReference type="InterPro" id="IPR003356">
    <property type="entry name" value="DNA_methylase_A-5"/>
</dbReference>
<dbReference type="Proteomes" id="UP000239352">
    <property type="component" value="Unassembled WGS sequence"/>
</dbReference>
<dbReference type="SUPFAM" id="SSF53335">
    <property type="entry name" value="S-adenosyl-L-methionine-dependent methyltransferases"/>
    <property type="match status" value="1"/>
</dbReference>
<dbReference type="InterPro" id="IPR029063">
    <property type="entry name" value="SAM-dependent_MTases_sf"/>
</dbReference>
<gene>
    <name evidence="3" type="ORF">CEP50_01470</name>
</gene>
<feature type="compositionally biased region" description="Low complexity" evidence="1">
    <location>
        <begin position="403"/>
        <end position="414"/>
    </location>
</feature>
<sequence length="719" mass="78003">MPQSAAQVTAADISRLAGVTRATVSNWRRRHADFPAPVGGTETSPAYDAEEVRAWLARRGQLPRRTPREELRDALRTVDEGGGRLAVRTLPLVSALAELDEDERVRLAHADEQRQRESLERMTDERLTEVAEEGRPRQEEVPAEVLRCLLECVATEGAPATLDVLAEVVGEDPETGTPRTPRPLAELMVSLLASNEGRMPNSVFDPACGGGQLLLAAAEAGAAEVFGQDVLGPQVALSSVRLEVASSAEAVVRRGDSLRADGFPELRAQGVVCGPPYGQRDWGHEEVAYDPRWVYGLPPKSESELAWVQHCLAHLEPGGRAVLLLPPGVAERSSGRRIRSQLVRSGALRAVLALPPGAAVPAHLGLHLWVLAAPEPEHREVAPVLFVHTPEDEARPSADPQDSFGGRRSSGSTRGEPDWGTLRQRMLTTWREFVADPEGFDTVAGVACARPAVDVLDENVDLTPRRQVHTGGGGLDPARQYERVRRWRDGLRHVSERLLESLDGQEWSQAGAEPLSWRSVTVADLLRGGALELYRVSSGGRDEPLHGEAPEGRRVLTSADLWRGREPDPAADTPLSEEVELAEGDVVLPDTLKGGHQVPVRVAGPEDAGALLGRGLYLLRPDPLRLDPWFLAGFLGTEENAHGATTGSSILRLHVRRLRVPLVPPERQRDYGGAFRKLHEMRTAARAVHRIARETAAEVAAGLTGGALLPREQDSGEET</sequence>
<feature type="region of interest" description="Disordered" evidence="1">
    <location>
        <begin position="391"/>
        <end position="420"/>
    </location>
</feature>
<evidence type="ECO:0000256" key="1">
    <source>
        <dbReference type="SAM" id="MobiDB-lite"/>
    </source>
</evidence>
<evidence type="ECO:0000259" key="2">
    <source>
        <dbReference type="Pfam" id="PF02384"/>
    </source>
</evidence>
<evidence type="ECO:0000313" key="3">
    <source>
        <dbReference type="EMBL" id="PRW65224.1"/>
    </source>
</evidence>
<dbReference type="PANTHER" id="PTHR42998">
    <property type="entry name" value="TYPE I RESTRICTION ENZYME HINDVIIP M PROTEIN-RELATED"/>
    <property type="match status" value="1"/>
</dbReference>
<dbReference type="Gene3D" id="3.40.50.150">
    <property type="entry name" value="Vaccinia Virus protein VP39"/>
    <property type="match status" value="1"/>
</dbReference>
<dbReference type="InterPro" id="IPR036388">
    <property type="entry name" value="WH-like_DNA-bd_sf"/>
</dbReference>
<name>A0A2T0H1G8_ACTMO</name>
<dbReference type="GO" id="GO:0003677">
    <property type="term" value="F:DNA binding"/>
    <property type="evidence" value="ECO:0007669"/>
    <property type="project" value="InterPro"/>
</dbReference>
<keyword evidence="4" id="KW-1185">Reference proteome</keyword>
<dbReference type="AlphaFoldDB" id="A0A2T0H1G8"/>
<dbReference type="GO" id="GO:0008170">
    <property type="term" value="F:N-methyltransferase activity"/>
    <property type="evidence" value="ECO:0007669"/>
    <property type="project" value="InterPro"/>
</dbReference>
<dbReference type="InterPro" id="IPR052916">
    <property type="entry name" value="Type-I_RE_MTase_Subunit"/>
</dbReference>
<comment type="caution">
    <text evidence="3">The sequence shown here is derived from an EMBL/GenBank/DDBJ whole genome shotgun (WGS) entry which is preliminary data.</text>
</comment>
<dbReference type="InParanoid" id="A0A2T0H1G8"/>
<dbReference type="Pfam" id="PF02384">
    <property type="entry name" value="N6_Mtase"/>
    <property type="match status" value="1"/>
</dbReference>
<organism evidence="3 4">
    <name type="scientific">Actinopolyspora mortivallis</name>
    <dbReference type="NCBI Taxonomy" id="33906"/>
    <lineage>
        <taxon>Bacteria</taxon>
        <taxon>Bacillati</taxon>
        <taxon>Actinomycetota</taxon>
        <taxon>Actinomycetes</taxon>
        <taxon>Actinopolysporales</taxon>
        <taxon>Actinopolysporaceae</taxon>
        <taxon>Actinopolyspora</taxon>
    </lineage>
</organism>